<keyword evidence="1" id="KW-0812">Transmembrane</keyword>
<protein>
    <submittedName>
        <fullName evidence="3">Transmembrane protein</fullName>
    </submittedName>
</protein>
<keyword evidence="1" id="KW-0472">Membrane</keyword>
<sequence length="147" mass="16894">MLPMYRIRHKKTAPNVIFDFPNVESIVTHGRKLSWEKTQWNGVFKFDYTLRGILPIVQPYDPFYDFVKQFTTPAPTTTTRPPPTTTTLKPVPAGPAPKFPEIQEDSMELENRHVIDPLLSNVPAISGVPIIYYMLAYIAFHLKSYNL</sequence>
<dbReference type="Proteomes" id="UP000095284">
    <property type="component" value="Unplaced"/>
</dbReference>
<evidence type="ECO:0000313" key="3">
    <source>
        <dbReference type="WBParaSite" id="BXY_0939000.1"/>
    </source>
</evidence>
<evidence type="ECO:0000313" key="2">
    <source>
        <dbReference type="Proteomes" id="UP000095284"/>
    </source>
</evidence>
<reference evidence="3" key="1">
    <citation type="submission" date="2016-11" db="UniProtKB">
        <authorList>
            <consortium name="WormBaseParasite"/>
        </authorList>
    </citation>
    <scope>IDENTIFICATION</scope>
</reference>
<accession>A0A1I7S8P5</accession>
<dbReference type="WBParaSite" id="BXY_0939000.1">
    <property type="protein sequence ID" value="BXY_0939000.1"/>
    <property type="gene ID" value="BXY_0939000"/>
</dbReference>
<evidence type="ECO:0000256" key="1">
    <source>
        <dbReference type="SAM" id="Phobius"/>
    </source>
</evidence>
<feature type="transmembrane region" description="Helical" evidence="1">
    <location>
        <begin position="118"/>
        <end position="140"/>
    </location>
</feature>
<keyword evidence="1" id="KW-1133">Transmembrane helix</keyword>
<proteinExistence type="predicted"/>
<name>A0A1I7S8P5_BURXY</name>
<organism evidence="2 3">
    <name type="scientific">Bursaphelenchus xylophilus</name>
    <name type="common">Pinewood nematode worm</name>
    <name type="synonym">Aphelenchoides xylophilus</name>
    <dbReference type="NCBI Taxonomy" id="6326"/>
    <lineage>
        <taxon>Eukaryota</taxon>
        <taxon>Metazoa</taxon>
        <taxon>Ecdysozoa</taxon>
        <taxon>Nematoda</taxon>
        <taxon>Chromadorea</taxon>
        <taxon>Rhabditida</taxon>
        <taxon>Tylenchina</taxon>
        <taxon>Tylenchomorpha</taxon>
        <taxon>Aphelenchoidea</taxon>
        <taxon>Aphelenchoididae</taxon>
        <taxon>Bursaphelenchus</taxon>
    </lineage>
</organism>
<dbReference type="AlphaFoldDB" id="A0A1I7S8P5"/>